<dbReference type="InterPro" id="IPR000873">
    <property type="entry name" value="AMP-dep_synth/lig_dom"/>
</dbReference>
<proteinExistence type="predicted"/>
<keyword evidence="5" id="KW-1185">Reference proteome</keyword>
<dbReference type="EMBL" id="JAAAHS010000664">
    <property type="protein sequence ID" value="NBE56961.1"/>
    <property type="molecule type" value="Genomic_DNA"/>
</dbReference>
<dbReference type="OrthoDB" id="3447635at2"/>
<dbReference type="GO" id="GO:0009239">
    <property type="term" value="P:enterobactin biosynthetic process"/>
    <property type="evidence" value="ECO:0007669"/>
    <property type="project" value="TreeGrafter"/>
</dbReference>
<dbReference type="InterPro" id="IPR023213">
    <property type="entry name" value="CAT-like_dom_sf"/>
</dbReference>
<reference evidence="4" key="1">
    <citation type="submission" date="2020-01" db="EMBL/GenBank/DDBJ databases">
        <title>Whole-genome analyses of novel actinobacteria.</title>
        <authorList>
            <person name="Sahin N."/>
        </authorList>
    </citation>
    <scope>NUCLEOTIDE SEQUENCE</scope>
    <source>
        <strain evidence="4">YC537</strain>
    </source>
</reference>
<name>A0A964XR36_9ACTN</name>
<dbReference type="CDD" id="cd19531">
    <property type="entry name" value="LCL_NRPS-like"/>
    <property type="match status" value="1"/>
</dbReference>
<feature type="non-terminal residue" evidence="4">
    <location>
        <position position="590"/>
    </location>
</feature>
<evidence type="ECO:0000313" key="4">
    <source>
        <dbReference type="EMBL" id="NBE56961.1"/>
    </source>
</evidence>
<accession>A0A964XR36</accession>
<feature type="domain" description="AMP-dependent synthetase/ligase" evidence="2">
    <location>
        <begin position="453"/>
        <end position="572"/>
    </location>
</feature>
<evidence type="ECO:0000259" key="2">
    <source>
        <dbReference type="Pfam" id="PF00501"/>
    </source>
</evidence>
<feature type="compositionally biased region" description="Low complexity" evidence="1">
    <location>
        <begin position="549"/>
        <end position="560"/>
    </location>
</feature>
<protein>
    <submittedName>
        <fullName evidence="4">AMP-binding protein</fullName>
    </submittedName>
</protein>
<dbReference type="GO" id="GO:0043041">
    <property type="term" value="P:amino acid activation for nonribosomal peptide biosynthetic process"/>
    <property type="evidence" value="ECO:0007669"/>
    <property type="project" value="TreeGrafter"/>
</dbReference>
<dbReference type="Proteomes" id="UP000598297">
    <property type="component" value="Unassembled WGS sequence"/>
</dbReference>
<dbReference type="GO" id="GO:0009366">
    <property type="term" value="C:enterobactin synthetase complex"/>
    <property type="evidence" value="ECO:0007669"/>
    <property type="project" value="TreeGrafter"/>
</dbReference>
<dbReference type="PANTHER" id="PTHR45527">
    <property type="entry name" value="NONRIBOSOMAL PEPTIDE SYNTHETASE"/>
    <property type="match status" value="1"/>
</dbReference>
<dbReference type="PANTHER" id="PTHR45527:SF1">
    <property type="entry name" value="FATTY ACID SYNTHASE"/>
    <property type="match status" value="1"/>
</dbReference>
<sequence>MSPEQESIWLNDQLGNGTSAYVENWTHHLEGPVDPAAVTHALTTIVARHEALRTRLALVDGVPTQLVEPAAPVPLHQRDIHPDQLDEALRAAVRGPLPLDEPPLLRASLLRTGPDDQVLAVTLHHAVIDGWSLRILEEEFSELYRAAVAGTEPQLPSLPLQFGDYAHNQRQRPEARLDPLLTHWRSVLDGAPDESSFPSRRVRPAVASHRGGQVRFRIDAETVRELRTLARALRCTPFVLLAAALSALVARLSGQRDVVLGTPMSRRGEPELEPLIGCLTDLLPLRARTEGTTFADLARAMKSAVWDAVAHRDVSYGHLVRALEGSRTLARFALFQVVLTVDDADAPGLDLSGVRARRLHPHGGTAKFDAFFHLMPADGGYDGLLEYASDLFDHADAERLAGRFTTLLDAAVRRPELPLDQLELLPSAERAELARWAVGAPGRAAPPLVHEAFRATAARTPDADAVLYEGRPLSYRALDAASDALAHRLAARGHAGGRIAFCLPRGPGLPVAVLAVLKAGGTCIPVDPAYPAARRALLLRDSEARALLTSRTRQGSSGTTAPDIDLLYVEDDMDDTDDRHAQEAPAPPIP</sequence>
<evidence type="ECO:0000259" key="3">
    <source>
        <dbReference type="Pfam" id="PF00668"/>
    </source>
</evidence>
<dbReference type="Pfam" id="PF00668">
    <property type="entry name" value="Condensation"/>
    <property type="match status" value="1"/>
</dbReference>
<dbReference type="Gene3D" id="3.30.559.10">
    <property type="entry name" value="Chloramphenicol acetyltransferase-like domain"/>
    <property type="match status" value="1"/>
</dbReference>
<dbReference type="GO" id="GO:0005829">
    <property type="term" value="C:cytosol"/>
    <property type="evidence" value="ECO:0007669"/>
    <property type="project" value="TreeGrafter"/>
</dbReference>
<organism evidence="4 5">
    <name type="scientific">Streptomyces boluensis</name>
    <dbReference type="NCBI Taxonomy" id="1775135"/>
    <lineage>
        <taxon>Bacteria</taxon>
        <taxon>Bacillati</taxon>
        <taxon>Actinomycetota</taxon>
        <taxon>Actinomycetes</taxon>
        <taxon>Kitasatosporales</taxon>
        <taxon>Streptomycetaceae</taxon>
        <taxon>Streptomyces</taxon>
    </lineage>
</organism>
<dbReference type="Pfam" id="PF00501">
    <property type="entry name" value="AMP-binding"/>
    <property type="match status" value="1"/>
</dbReference>
<dbReference type="SUPFAM" id="SSF52777">
    <property type="entry name" value="CoA-dependent acyltransferases"/>
    <property type="match status" value="2"/>
</dbReference>
<dbReference type="InterPro" id="IPR042099">
    <property type="entry name" value="ANL_N_sf"/>
</dbReference>
<comment type="caution">
    <text evidence="4">The sequence shown here is derived from an EMBL/GenBank/DDBJ whole genome shotgun (WGS) entry which is preliminary data.</text>
</comment>
<dbReference type="SUPFAM" id="SSF56801">
    <property type="entry name" value="Acetyl-CoA synthetase-like"/>
    <property type="match status" value="1"/>
</dbReference>
<dbReference type="AlphaFoldDB" id="A0A964XR36"/>
<feature type="region of interest" description="Disordered" evidence="1">
    <location>
        <begin position="549"/>
        <end position="590"/>
    </location>
</feature>
<evidence type="ECO:0000313" key="5">
    <source>
        <dbReference type="Proteomes" id="UP000598297"/>
    </source>
</evidence>
<dbReference type="GO" id="GO:0008610">
    <property type="term" value="P:lipid biosynthetic process"/>
    <property type="evidence" value="ECO:0007669"/>
    <property type="project" value="UniProtKB-ARBA"/>
</dbReference>
<dbReference type="RefSeq" id="WP_161705925.1">
    <property type="nucleotide sequence ID" value="NZ_JAAAHS010000664.1"/>
</dbReference>
<evidence type="ECO:0000256" key="1">
    <source>
        <dbReference type="SAM" id="MobiDB-lite"/>
    </source>
</evidence>
<dbReference type="GO" id="GO:0031177">
    <property type="term" value="F:phosphopantetheine binding"/>
    <property type="evidence" value="ECO:0007669"/>
    <property type="project" value="TreeGrafter"/>
</dbReference>
<gene>
    <name evidence="4" type="ORF">GUY60_37215</name>
</gene>
<dbReference type="GO" id="GO:0047527">
    <property type="term" value="F:2,3-dihydroxybenzoate-serine ligase activity"/>
    <property type="evidence" value="ECO:0007669"/>
    <property type="project" value="TreeGrafter"/>
</dbReference>
<dbReference type="Gene3D" id="3.30.559.30">
    <property type="entry name" value="Nonribosomal peptide synthetase, condensation domain"/>
    <property type="match status" value="1"/>
</dbReference>
<dbReference type="Gene3D" id="3.40.50.12780">
    <property type="entry name" value="N-terminal domain of ligase-like"/>
    <property type="match status" value="1"/>
</dbReference>
<dbReference type="InterPro" id="IPR001242">
    <property type="entry name" value="Condensation_dom"/>
</dbReference>
<feature type="domain" description="Condensation" evidence="3">
    <location>
        <begin position="2"/>
        <end position="433"/>
    </location>
</feature>